<accession>A0A414QHR8</accession>
<organism evidence="2 3">
    <name type="scientific">Dorea formicigenerans</name>
    <dbReference type="NCBI Taxonomy" id="39486"/>
    <lineage>
        <taxon>Bacteria</taxon>
        <taxon>Bacillati</taxon>
        <taxon>Bacillota</taxon>
        <taxon>Clostridia</taxon>
        <taxon>Lachnospirales</taxon>
        <taxon>Lachnospiraceae</taxon>
        <taxon>Dorea</taxon>
    </lineage>
</organism>
<reference evidence="2 3" key="1">
    <citation type="submission" date="2018-08" db="EMBL/GenBank/DDBJ databases">
        <title>A genome reference for cultivated species of the human gut microbiota.</title>
        <authorList>
            <person name="Zou Y."/>
            <person name="Xue W."/>
            <person name="Luo G."/>
        </authorList>
    </citation>
    <scope>NUCLEOTIDE SEQUENCE [LARGE SCALE GENOMIC DNA]</scope>
    <source>
        <strain evidence="2 3">AM23-7AC</strain>
    </source>
</reference>
<comment type="caution">
    <text evidence="2">The sequence shown here is derived from an EMBL/GenBank/DDBJ whole genome shotgun (WGS) entry which is preliminary data.</text>
</comment>
<keyword evidence="1" id="KW-0472">Membrane</keyword>
<sequence>MKKKIRRIIVILLILVVAILIAIFGYNKLQDSNEQEQETIVKKNVKVITSETDKKKQPVSVTEDSIIFNSRPEYREGDVIVSGITSTSKNGFIRKVIGIEKNGDSYVVKTEPAVLTDVFEKAQIYKRIKLTEDGNKSASYSIGKTENTYNDVQNVISQADNTYRTVMLADKKEADDEDNGTDYVFGKKFEMESDPFTISGEAGFDVWLDIKIEIKHGNITCGMAIKSKEGGKILLKCGKDWNKEEEWGLWEKSLPNYEFVVAGIPIVVTNKLELNAEAGAELEGNIGLSYELASETTTGFEFKSKTGKVKEIKEIDYDSDGLQWETISVSGEASAKIAIHYISKLYGCSGIDVSAGISGKAEGEANQTANTDLEGGYAGSLDLSINPEIQGELIVDIPVFAEDLKKQPLFEAKMKPLWSKHWESSVKWKDDLEWTETGKQGSKYITRYSEVNNIACPVFQFDVPWGWKIESEEVGNGLDEIDEKVVLTNEEGVTVTYWDCQHQLGGRSELMLKADISKVADSEFKPTIPDGVGVDESSADEPYANLGTMIVAKIHVTGEMDMKIDTEYSDCDSVFYAVVPESYVGEDNKGKLKRAYRCAVNNLTNTYSANIIYKKYQTVEACASIYDYLESGRCYMLEGPYGAYNKYDDDLAKGIIIKKLEEIGSKMDMIIANQEKAYCVMQKIQKNVEEMECDMKNIFQSLQDVDGKLNDIANNTKITAWASSVIATQVPDWKREAQDRANKTYI</sequence>
<dbReference type="RefSeq" id="WP_118236689.1">
    <property type="nucleotide sequence ID" value="NZ_QRHN01000002.1"/>
</dbReference>
<dbReference type="EMBL" id="QRHN01000002">
    <property type="protein sequence ID" value="RHF80321.1"/>
    <property type="molecule type" value="Genomic_DNA"/>
</dbReference>
<dbReference type="Proteomes" id="UP000285666">
    <property type="component" value="Unassembled WGS sequence"/>
</dbReference>
<keyword evidence="1" id="KW-1133">Transmembrane helix</keyword>
<keyword evidence="1" id="KW-0812">Transmembrane</keyword>
<proteinExistence type="predicted"/>
<evidence type="ECO:0000256" key="1">
    <source>
        <dbReference type="SAM" id="Phobius"/>
    </source>
</evidence>
<evidence type="ECO:0000313" key="3">
    <source>
        <dbReference type="Proteomes" id="UP000285666"/>
    </source>
</evidence>
<protein>
    <submittedName>
        <fullName evidence="2">Uncharacterized protein</fullName>
    </submittedName>
</protein>
<feature type="transmembrane region" description="Helical" evidence="1">
    <location>
        <begin position="7"/>
        <end position="26"/>
    </location>
</feature>
<name>A0A414QHR8_9FIRM</name>
<gene>
    <name evidence="2" type="ORF">DW658_02690</name>
</gene>
<evidence type="ECO:0000313" key="2">
    <source>
        <dbReference type="EMBL" id="RHF80321.1"/>
    </source>
</evidence>
<dbReference type="AlphaFoldDB" id="A0A414QHR8"/>